<proteinExistence type="predicted"/>
<feature type="region of interest" description="Disordered" evidence="1">
    <location>
        <begin position="76"/>
        <end position="186"/>
    </location>
</feature>
<name>A0A8H5BUE2_9AGAR</name>
<accession>A0A8H5BUE2</accession>
<reference evidence="3 4" key="1">
    <citation type="journal article" date="2020" name="ISME J.">
        <title>Uncovering the hidden diversity of litter-decomposition mechanisms in mushroom-forming fungi.</title>
        <authorList>
            <person name="Floudas D."/>
            <person name="Bentzer J."/>
            <person name="Ahren D."/>
            <person name="Johansson T."/>
            <person name="Persson P."/>
            <person name="Tunlid A."/>
        </authorList>
    </citation>
    <scope>NUCLEOTIDE SEQUENCE [LARGE SCALE GENOMIC DNA]</scope>
    <source>
        <strain evidence="3 4">CBS 175.51</strain>
    </source>
</reference>
<evidence type="ECO:0000313" key="3">
    <source>
        <dbReference type="EMBL" id="KAF5328552.1"/>
    </source>
</evidence>
<feature type="chain" id="PRO_5034884484" evidence="2">
    <location>
        <begin position="22"/>
        <end position="259"/>
    </location>
</feature>
<dbReference type="AlphaFoldDB" id="A0A8H5BUE2"/>
<dbReference type="EMBL" id="JAACJK010000127">
    <property type="protein sequence ID" value="KAF5328552.1"/>
    <property type="molecule type" value="Genomic_DNA"/>
</dbReference>
<gene>
    <name evidence="3" type="ORF">D9611_014841</name>
</gene>
<dbReference type="Proteomes" id="UP000541558">
    <property type="component" value="Unassembled WGS sequence"/>
</dbReference>
<evidence type="ECO:0000313" key="4">
    <source>
        <dbReference type="Proteomes" id="UP000541558"/>
    </source>
</evidence>
<comment type="caution">
    <text evidence="3">The sequence shown here is derived from an EMBL/GenBank/DDBJ whole genome shotgun (WGS) entry which is preliminary data.</text>
</comment>
<evidence type="ECO:0000256" key="2">
    <source>
        <dbReference type="SAM" id="SignalP"/>
    </source>
</evidence>
<feature type="signal peptide" evidence="2">
    <location>
        <begin position="1"/>
        <end position="21"/>
    </location>
</feature>
<dbReference type="OrthoDB" id="3120613at2759"/>
<sequence>MRPTLLTILPTAFFLVSLVQGYEHNPTHSILNARRAFDDLDTREPSSIYMREEALPAVACPSRNWLGRPLRPPCDAQHGHPLASSSLQPPEPQTHKSLDTSLHSRHNHLNHNHNDGDLHISSNPPASHPPDPENDELGEMPRPSYSTTTKAKMGVAVTESIGSGRRRTRNSPLCHTNPLPPRHNVHRHQQILPTPPLLPPLHRPYDPSLLMGVESKESRDPPPNLAFALALADPVRPWYHPSELEYTMRDDRPQETMIT</sequence>
<protein>
    <submittedName>
        <fullName evidence="3">Uncharacterized protein</fullName>
    </submittedName>
</protein>
<keyword evidence="4" id="KW-1185">Reference proteome</keyword>
<evidence type="ECO:0000256" key="1">
    <source>
        <dbReference type="SAM" id="MobiDB-lite"/>
    </source>
</evidence>
<organism evidence="3 4">
    <name type="scientific">Ephemerocybe angulata</name>
    <dbReference type="NCBI Taxonomy" id="980116"/>
    <lineage>
        <taxon>Eukaryota</taxon>
        <taxon>Fungi</taxon>
        <taxon>Dikarya</taxon>
        <taxon>Basidiomycota</taxon>
        <taxon>Agaricomycotina</taxon>
        <taxon>Agaricomycetes</taxon>
        <taxon>Agaricomycetidae</taxon>
        <taxon>Agaricales</taxon>
        <taxon>Agaricineae</taxon>
        <taxon>Psathyrellaceae</taxon>
        <taxon>Ephemerocybe</taxon>
    </lineage>
</organism>
<keyword evidence="2" id="KW-0732">Signal</keyword>